<keyword evidence="3" id="KW-1185">Reference proteome</keyword>
<keyword evidence="1" id="KW-0732">Signal</keyword>
<dbReference type="OrthoDB" id="1684102at2759"/>
<sequence length="564" mass="64233">MQLCFRPLTLLYILLFILIQEINGVELKDHESKRSPEALFSRHAPSDAITFVESVHTDDHSGEWSRAHWQIPSRTSNPDTTVVLLNWSRLSNVLLQAAAYCSPLLQDIVERVYIWNNRPNLTLSYNEHFSQTGCRPGQLTIYNSPENLLFQARFLGCIRSGSRYCFLQDDDYITRPEILRNIHAWFNQASNNSKEDPVPIILQPPHDHLESTLLNITIAAPASSTRVETSFACLGHGTFLLHSQAESFMNMLEHLGLPWEEKTIADNYFTILSGTKPNIWFTHTIELSYTETPPFTFGKEGDERNWRHINRAMIYLHGLLQDTQNKPLLSPENTTQESLQTAPCISDACIISSNVTTLPSYVFDHSEPWTQDTRMQTVQATRISRLAEEGVKWYLSYPLMNAVDGDAMTAFRSFGHAKAGDTITLALYASRQISTSKQAEMAFLVDVHTAAILHSATFQTSMDHNAWNNLETTPLLCYPTTYIDVEPYTSPPSMLRSPLQQETKATFSPPQQFTPWDGNTSLMECSVSFELISRRIPDAIRLVLPRNLPYVWAIYETWLRLKHG</sequence>
<dbReference type="EMBL" id="KN837303">
    <property type="protein sequence ID" value="KIJ28560.1"/>
    <property type="molecule type" value="Genomic_DNA"/>
</dbReference>
<evidence type="ECO:0000256" key="1">
    <source>
        <dbReference type="SAM" id="SignalP"/>
    </source>
</evidence>
<dbReference type="Proteomes" id="UP000054279">
    <property type="component" value="Unassembled WGS sequence"/>
</dbReference>
<reference evidence="2 3" key="1">
    <citation type="submission" date="2014-06" db="EMBL/GenBank/DDBJ databases">
        <title>Evolutionary Origins and Diversification of the Mycorrhizal Mutualists.</title>
        <authorList>
            <consortium name="DOE Joint Genome Institute"/>
            <consortium name="Mycorrhizal Genomics Consortium"/>
            <person name="Kohler A."/>
            <person name="Kuo A."/>
            <person name="Nagy L.G."/>
            <person name="Floudas D."/>
            <person name="Copeland A."/>
            <person name="Barry K.W."/>
            <person name="Cichocki N."/>
            <person name="Veneault-Fourrey C."/>
            <person name="LaButti K."/>
            <person name="Lindquist E.A."/>
            <person name="Lipzen A."/>
            <person name="Lundell T."/>
            <person name="Morin E."/>
            <person name="Murat C."/>
            <person name="Riley R."/>
            <person name="Ohm R."/>
            <person name="Sun H."/>
            <person name="Tunlid A."/>
            <person name="Henrissat B."/>
            <person name="Grigoriev I.V."/>
            <person name="Hibbett D.S."/>
            <person name="Martin F."/>
        </authorList>
    </citation>
    <scope>NUCLEOTIDE SEQUENCE [LARGE SCALE GENOMIC DNA]</scope>
    <source>
        <strain evidence="2 3">SS14</strain>
    </source>
</reference>
<protein>
    <submittedName>
        <fullName evidence="2">Unplaced genomic scaffold SPHSTscaffold_228, whole genome shotgun sequence</fullName>
    </submittedName>
</protein>
<proteinExistence type="predicted"/>
<feature type="signal peptide" evidence="1">
    <location>
        <begin position="1"/>
        <end position="24"/>
    </location>
</feature>
<dbReference type="HOGENOM" id="CLU_041578_0_0_1"/>
<gene>
    <name evidence="2" type="ORF">M422DRAFT_54563</name>
</gene>
<organism evidence="2 3">
    <name type="scientific">Sphaerobolus stellatus (strain SS14)</name>
    <dbReference type="NCBI Taxonomy" id="990650"/>
    <lineage>
        <taxon>Eukaryota</taxon>
        <taxon>Fungi</taxon>
        <taxon>Dikarya</taxon>
        <taxon>Basidiomycota</taxon>
        <taxon>Agaricomycotina</taxon>
        <taxon>Agaricomycetes</taxon>
        <taxon>Phallomycetidae</taxon>
        <taxon>Geastrales</taxon>
        <taxon>Sphaerobolaceae</taxon>
        <taxon>Sphaerobolus</taxon>
    </lineage>
</organism>
<name>A0A0C9UTQ7_SPHS4</name>
<dbReference type="AlphaFoldDB" id="A0A0C9UTQ7"/>
<feature type="chain" id="PRO_5002204378" evidence="1">
    <location>
        <begin position="25"/>
        <end position="564"/>
    </location>
</feature>
<evidence type="ECO:0000313" key="2">
    <source>
        <dbReference type="EMBL" id="KIJ28560.1"/>
    </source>
</evidence>
<accession>A0A0C9UTQ7</accession>
<evidence type="ECO:0000313" key="3">
    <source>
        <dbReference type="Proteomes" id="UP000054279"/>
    </source>
</evidence>